<comment type="caution">
    <text evidence="3">The sequence shown here is derived from an EMBL/GenBank/DDBJ whole genome shotgun (WGS) entry which is preliminary data.</text>
</comment>
<dbReference type="RefSeq" id="WP_160798567.1">
    <property type="nucleotide sequence ID" value="NZ_CANMWR010000001.1"/>
</dbReference>
<evidence type="ECO:0000313" key="4">
    <source>
        <dbReference type="Proteomes" id="UP000474778"/>
    </source>
</evidence>
<reference evidence="3 4" key="1">
    <citation type="submission" date="2019-12" db="EMBL/GenBank/DDBJ databases">
        <title>Shewanella insulae sp. nov., isolated from a tidal flat.</title>
        <authorList>
            <person name="Yoon J.-H."/>
        </authorList>
    </citation>
    <scope>NUCLEOTIDE SEQUENCE [LARGE SCALE GENOMIC DNA]</scope>
    <source>
        <strain evidence="3 4">JBTF-M18</strain>
    </source>
</reference>
<feature type="region of interest" description="Disordered" evidence="1">
    <location>
        <begin position="136"/>
        <end position="156"/>
    </location>
</feature>
<accession>A0A6L7I3N2</accession>
<feature type="compositionally biased region" description="Basic residues" evidence="1">
    <location>
        <begin position="147"/>
        <end position="156"/>
    </location>
</feature>
<keyword evidence="2" id="KW-1133">Transmembrane helix</keyword>
<sequence>MFLEILTLILAVILILFLFKHRFTRVRVRRARRSAMPQTDLTAKAISEELPQAPTHNHHTSHPYHCVEIVNDDGLCGSAMNLKGKRFLSKDAPTLPLPGCSEGECNCRYMHHEDRRGQTEDRRIDFGVTSELYGVFGEPNRREQPAKGRRQTDHRH</sequence>
<keyword evidence="2" id="KW-0472">Membrane</keyword>
<name>A0A6L7I3N2_9GAMM</name>
<protein>
    <submittedName>
        <fullName evidence="3">Uncharacterized protein</fullName>
    </submittedName>
</protein>
<dbReference type="EMBL" id="WRPA01000021">
    <property type="protein sequence ID" value="MXR70544.1"/>
    <property type="molecule type" value="Genomic_DNA"/>
</dbReference>
<organism evidence="3 4">
    <name type="scientific">Shewanella insulae</name>
    <dbReference type="NCBI Taxonomy" id="2681496"/>
    <lineage>
        <taxon>Bacteria</taxon>
        <taxon>Pseudomonadati</taxon>
        <taxon>Pseudomonadota</taxon>
        <taxon>Gammaproteobacteria</taxon>
        <taxon>Alteromonadales</taxon>
        <taxon>Shewanellaceae</taxon>
        <taxon>Shewanella</taxon>
    </lineage>
</organism>
<feature type="transmembrane region" description="Helical" evidence="2">
    <location>
        <begin position="6"/>
        <end position="23"/>
    </location>
</feature>
<proteinExistence type="predicted"/>
<keyword evidence="2" id="KW-0812">Transmembrane</keyword>
<evidence type="ECO:0000256" key="2">
    <source>
        <dbReference type="SAM" id="Phobius"/>
    </source>
</evidence>
<keyword evidence="4" id="KW-1185">Reference proteome</keyword>
<gene>
    <name evidence="3" type="ORF">GNT65_17960</name>
</gene>
<evidence type="ECO:0000256" key="1">
    <source>
        <dbReference type="SAM" id="MobiDB-lite"/>
    </source>
</evidence>
<evidence type="ECO:0000313" key="3">
    <source>
        <dbReference type="EMBL" id="MXR70544.1"/>
    </source>
</evidence>
<dbReference type="Proteomes" id="UP000474778">
    <property type="component" value="Unassembled WGS sequence"/>
</dbReference>
<dbReference type="AlphaFoldDB" id="A0A6L7I3N2"/>